<dbReference type="AlphaFoldDB" id="A0A9D4DWS4"/>
<reference evidence="1" key="2">
    <citation type="submission" date="2020-11" db="EMBL/GenBank/DDBJ databases">
        <authorList>
            <person name="McCartney M.A."/>
            <person name="Auch B."/>
            <person name="Kono T."/>
            <person name="Mallez S."/>
            <person name="Becker A."/>
            <person name="Gohl D.M."/>
            <person name="Silverstein K.A.T."/>
            <person name="Koren S."/>
            <person name="Bechman K.B."/>
            <person name="Herman A."/>
            <person name="Abrahante J.E."/>
            <person name="Garbe J."/>
        </authorList>
    </citation>
    <scope>NUCLEOTIDE SEQUENCE</scope>
    <source>
        <strain evidence="1">Duluth1</strain>
        <tissue evidence="1">Whole animal</tissue>
    </source>
</reference>
<dbReference type="EMBL" id="JAIWYP010000009">
    <property type="protein sequence ID" value="KAH3769497.1"/>
    <property type="molecule type" value="Genomic_DNA"/>
</dbReference>
<protein>
    <submittedName>
        <fullName evidence="1">Uncharacterized protein</fullName>
    </submittedName>
</protein>
<proteinExistence type="predicted"/>
<evidence type="ECO:0000313" key="2">
    <source>
        <dbReference type="Proteomes" id="UP000828390"/>
    </source>
</evidence>
<comment type="caution">
    <text evidence="1">The sequence shown here is derived from an EMBL/GenBank/DDBJ whole genome shotgun (WGS) entry which is preliminary data.</text>
</comment>
<name>A0A9D4DWS4_DREPO</name>
<gene>
    <name evidence="1" type="ORF">DPMN_170765</name>
</gene>
<accession>A0A9D4DWS4</accession>
<sequence length="111" mass="12523">MEESMCYLRSAPVNVVENSCLTFHFAILSSYSMSVVRVATFNSNSYHTVGQWELQPFNYYISAFVIYVNISSGQYDGILIEVQSYSMINYNEPKAVDNIQLFPGECTTGGM</sequence>
<reference evidence="1" key="1">
    <citation type="journal article" date="2019" name="bioRxiv">
        <title>The Genome of the Zebra Mussel, Dreissena polymorpha: A Resource for Invasive Species Research.</title>
        <authorList>
            <person name="McCartney M.A."/>
            <person name="Auch B."/>
            <person name="Kono T."/>
            <person name="Mallez S."/>
            <person name="Zhang Y."/>
            <person name="Obille A."/>
            <person name="Becker A."/>
            <person name="Abrahante J.E."/>
            <person name="Garbe J."/>
            <person name="Badalamenti J.P."/>
            <person name="Herman A."/>
            <person name="Mangelson H."/>
            <person name="Liachko I."/>
            <person name="Sullivan S."/>
            <person name="Sone E.D."/>
            <person name="Koren S."/>
            <person name="Silverstein K.A.T."/>
            <person name="Beckman K.B."/>
            <person name="Gohl D.M."/>
        </authorList>
    </citation>
    <scope>NUCLEOTIDE SEQUENCE</scope>
    <source>
        <strain evidence="1">Duluth1</strain>
        <tissue evidence="1">Whole animal</tissue>
    </source>
</reference>
<evidence type="ECO:0000313" key="1">
    <source>
        <dbReference type="EMBL" id="KAH3769497.1"/>
    </source>
</evidence>
<keyword evidence="2" id="KW-1185">Reference proteome</keyword>
<dbReference type="Proteomes" id="UP000828390">
    <property type="component" value="Unassembled WGS sequence"/>
</dbReference>
<organism evidence="1 2">
    <name type="scientific">Dreissena polymorpha</name>
    <name type="common">Zebra mussel</name>
    <name type="synonym">Mytilus polymorpha</name>
    <dbReference type="NCBI Taxonomy" id="45954"/>
    <lineage>
        <taxon>Eukaryota</taxon>
        <taxon>Metazoa</taxon>
        <taxon>Spiralia</taxon>
        <taxon>Lophotrochozoa</taxon>
        <taxon>Mollusca</taxon>
        <taxon>Bivalvia</taxon>
        <taxon>Autobranchia</taxon>
        <taxon>Heteroconchia</taxon>
        <taxon>Euheterodonta</taxon>
        <taxon>Imparidentia</taxon>
        <taxon>Neoheterodontei</taxon>
        <taxon>Myida</taxon>
        <taxon>Dreissenoidea</taxon>
        <taxon>Dreissenidae</taxon>
        <taxon>Dreissena</taxon>
    </lineage>
</organism>